<keyword evidence="2" id="KW-1185">Reference proteome</keyword>
<comment type="caution">
    <text evidence="1">The sequence shown here is derived from an EMBL/GenBank/DDBJ whole genome shotgun (WGS) entry which is preliminary data.</text>
</comment>
<dbReference type="Proteomes" id="UP000759537">
    <property type="component" value="Unassembled WGS sequence"/>
</dbReference>
<organism evidence="1 2">
    <name type="scientific">Russula ochroleuca</name>
    <dbReference type="NCBI Taxonomy" id="152965"/>
    <lineage>
        <taxon>Eukaryota</taxon>
        <taxon>Fungi</taxon>
        <taxon>Dikarya</taxon>
        <taxon>Basidiomycota</taxon>
        <taxon>Agaricomycotina</taxon>
        <taxon>Agaricomycetes</taxon>
        <taxon>Russulales</taxon>
        <taxon>Russulaceae</taxon>
        <taxon>Russula</taxon>
    </lineage>
</organism>
<protein>
    <submittedName>
        <fullName evidence="1">Uncharacterized protein</fullName>
    </submittedName>
</protein>
<accession>A0A9P5N496</accession>
<dbReference type="EMBL" id="WHVB01000002">
    <property type="protein sequence ID" value="KAF8486053.1"/>
    <property type="molecule type" value="Genomic_DNA"/>
</dbReference>
<dbReference type="AlphaFoldDB" id="A0A9P5N496"/>
<evidence type="ECO:0000313" key="1">
    <source>
        <dbReference type="EMBL" id="KAF8486053.1"/>
    </source>
</evidence>
<reference evidence="1" key="1">
    <citation type="submission" date="2019-10" db="EMBL/GenBank/DDBJ databases">
        <authorList>
            <consortium name="DOE Joint Genome Institute"/>
            <person name="Kuo A."/>
            <person name="Miyauchi S."/>
            <person name="Kiss E."/>
            <person name="Drula E."/>
            <person name="Kohler A."/>
            <person name="Sanchez-Garcia M."/>
            <person name="Andreopoulos B."/>
            <person name="Barry K.W."/>
            <person name="Bonito G."/>
            <person name="Buee M."/>
            <person name="Carver A."/>
            <person name="Chen C."/>
            <person name="Cichocki N."/>
            <person name="Clum A."/>
            <person name="Culley D."/>
            <person name="Crous P.W."/>
            <person name="Fauchery L."/>
            <person name="Girlanda M."/>
            <person name="Hayes R."/>
            <person name="Keri Z."/>
            <person name="LaButti K."/>
            <person name="Lipzen A."/>
            <person name="Lombard V."/>
            <person name="Magnuson J."/>
            <person name="Maillard F."/>
            <person name="Morin E."/>
            <person name="Murat C."/>
            <person name="Nolan M."/>
            <person name="Ohm R."/>
            <person name="Pangilinan J."/>
            <person name="Pereira M."/>
            <person name="Perotto S."/>
            <person name="Peter M."/>
            <person name="Riley R."/>
            <person name="Sitrit Y."/>
            <person name="Stielow B."/>
            <person name="Szollosi G."/>
            <person name="Zifcakova L."/>
            <person name="Stursova M."/>
            <person name="Spatafora J.W."/>
            <person name="Tedersoo L."/>
            <person name="Vaario L.-M."/>
            <person name="Yamada A."/>
            <person name="Yan M."/>
            <person name="Wang P."/>
            <person name="Xu J."/>
            <person name="Bruns T."/>
            <person name="Baldrian P."/>
            <person name="Vilgalys R."/>
            <person name="Henrissat B."/>
            <person name="Grigoriev I.V."/>
            <person name="Hibbett D."/>
            <person name="Nagy L.G."/>
            <person name="Martin F.M."/>
        </authorList>
    </citation>
    <scope>NUCLEOTIDE SEQUENCE</scope>
    <source>
        <strain evidence="1">Prilba</strain>
    </source>
</reference>
<evidence type="ECO:0000313" key="2">
    <source>
        <dbReference type="Proteomes" id="UP000759537"/>
    </source>
</evidence>
<proteinExistence type="predicted"/>
<sequence length="239" mass="26071">MYQRNLNPCMRKVRKKIAGEEIFGSAAGEDRGGICRSAAPTAIVTSFLAAVTRLLNQVQHTAVFIYGLRVKREKKEREMAPRMKRRKGAPYPIAFARPHRLVSVRDAVETVRTAERNAVQARAKRCGWMQKSALRCNRKGTARGGGGGGIKNWALAITRASCSTKVHTRESEMRVCLFSLVGFAGIGKAGKQDFFGGEGGARIAYWSVVWHGHTSQCVSASGVSGCGRWGSANRESGQK</sequence>
<reference evidence="1" key="2">
    <citation type="journal article" date="2020" name="Nat. Commun.">
        <title>Large-scale genome sequencing of mycorrhizal fungi provides insights into the early evolution of symbiotic traits.</title>
        <authorList>
            <person name="Miyauchi S."/>
            <person name="Kiss E."/>
            <person name="Kuo A."/>
            <person name="Drula E."/>
            <person name="Kohler A."/>
            <person name="Sanchez-Garcia M."/>
            <person name="Morin E."/>
            <person name="Andreopoulos B."/>
            <person name="Barry K.W."/>
            <person name="Bonito G."/>
            <person name="Buee M."/>
            <person name="Carver A."/>
            <person name="Chen C."/>
            <person name="Cichocki N."/>
            <person name="Clum A."/>
            <person name="Culley D."/>
            <person name="Crous P.W."/>
            <person name="Fauchery L."/>
            <person name="Girlanda M."/>
            <person name="Hayes R.D."/>
            <person name="Keri Z."/>
            <person name="LaButti K."/>
            <person name="Lipzen A."/>
            <person name="Lombard V."/>
            <person name="Magnuson J."/>
            <person name="Maillard F."/>
            <person name="Murat C."/>
            <person name="Nolan M."/>
            <person name="Ohm R.A."/>
            <person name="Pangilinan J."/>
            <person name="Pereira M.F."/>
            <person name="Perotto S."/>
            <person name="Peter M."/>
            <person name="Pfister S."/>
            <person name="Riley R."/>
            <person name="Sitrit Y."/>
            <person name="Stielow J.B."/>
            <person name="Szollosi G."/>
            <person name="Zifcakova L."/>
            <person name="Stursova M."/>
            <person name="Spatafora J.W."/>
            <person name="Tedersoo L."/>
            <person name="Vaario L.M."/>
            <person name="Yamada A."/>
            <person name="Yan M."/>
            <person name="Wang P."/>
            <person name="Xu J."/>
            <person name="Bruns T."/>
            <person name="Baldrian P."/>
            <person name="Vilgalys R."/>
            <person name="Dunand C."/>
            <person name="Henrissat B."/>
            <person name="Grigoriev I.V."/>
            <person name="Hibbett D."/>
            <person name="Nagy L.G."/>
            <person name="Martin F.M."/>
        </authorList>
    </citation>
    <scope>NUCLEOTIDE SEQUENCE</scope>
    <source>
        <strain evidence="1">Prilba</strain>
    </source>
</reference>
<name>A0A9P5N496_9AGAM</name>
<gene>
    <name evidence="1" type="ORF">DFH94DRAFT_678807</name>
</gene>